<dbReference type="Gene3D" id="2.60.40.150">
    <property type="entry name" value="C2 domain"/>
    <property type="match status" value="1"/>
</dbReference>
<dbReference type="InterPro" id="IPR001936">
    <property type="entry name" value="RasGAP_dom"/>
</dbReference>
<dbReference type="PANTHER" id="PTHR10194:SF60">
    <property type="entry name" value="RAS GTPASE-ACTIVATING PROTEIN RASKOL"/>
    <property type="match status" value="1"/>
</dbReference>
<dbReference type="InterPro" id="IPR035892">
    <property type="entry name" value="C2_domain_sf"/>
</dbReference>
<evidence type="ECO:0000256" key="2">
    <source>
        <dbReference type="SAM" id="MobiDB-lite"/>
    </source>
</evidence>
<evidence type="ECO:0000256" key="1">
    <source>
        <dbReference type="ARBA" id="ARBA00022468"/>
    </source>
</evidence>
<dbReference type="InterPro" id="IPR039360">
    <property type="entry name" value="Ras_GTPase"/>
</dbReference>
<protein>
    <recommendedName>
        <fullName evidence="7">Rho GTPase activation protein</fullName>
    </recommendedName>
</protein>
<feature type="domain" description="Ras-GAP" evidence="4">
    <location>
        <begin position="374"/>
        <end position="577"/>
    </location>
</feature>
<feature type="domain" description="C2" evidence="3">
    <location>
        <begin position="179"/>
        <end position="311"/>
    </location>
</feature>
<dbReference type="Pfam" id="PF00616">
    <property type="entry name" value="RasGAP"/>
    <property type="match status" value="1"/>
</dbReference>
<dbReference type="SMART" id="SM00239">
    <property type="entry name" value="C2"/>
    <property type="match status" value="1"/>
</dbReference>
<keyword evidence="6" id="KW-1185">Reference proteome</keyword>
<name>A0A8H5H136_9AGAR</name>
<dbReference type="SUPFAM" id="SSF48350">
    <property type="entry name" value="GTPase activation domain, GAP"/>
    <property type="match status" value="1"/>
</dbReference>
<evidence type="ECO:0000259" key="3">
    <source>
        <dbReference type="PROSITE" id="PS50004"/>
    </source>
</evidence>
<dbReference type="PROSITE" id="PS50018">
    <property type="entry name" value="RAS_GTPASE_ACTIV_2"/>
    <property type="match status" value="1"/>
</dbReference>
<dbReference type="AlphaFoldDB" id="A0A8H5H136"/>
<evidence type="ECO:0000313" key="6">
    <source>
        <dbReference type="Proteomes" id="UP000559256"/>
    </source>
</evidence>
<gene>
    <name evidence="5" type="ORF">D9758_000282</name>
</gene>
<evidence type="ECO:0000313" key="5">
    <source>
        <dbReference type="EMBL" id="KAF5375031.1"/>
    </source>
</evidence>
<dbReference type="Gene3D" id="1.10.506.10">
    <property type="entry name" value="GTPase Activation - p120gap, domain 1"/>
    <property type="match status" value="1"/>
</dbReference>
<proteinExistence type="predicted"/>
<dbReference type="Proteomes" id="UP000559256">
    <property type="component" value="Unassembled WGS sequence"/>
</dbReference>
<feature type="region of interest" description="Disordered" evidence="2">
    <location>
        <begin position="32"/>
        <end position="53"/>
    </location>
</feature>
<organism evidence="5 6">
    <name type="scientific">Tetrapyrgos nigripes</name>
    <dbReference type="NCBI Taxonomy" id="182062"/>
    <lineage>
        <taxon>Eukaryota</taxon>
        <taxon>Fungi</taxon>
        <taxon>Dikarya</taxon>
        <taxon>Basidiomycota</taxon>
        <taxon>Agaricomycotina</taxon>
        <taxon>Agaricomycetes</taxon>
        <taxon>Agaricomycetidae</taxon>
        <taxon>Agaricales</taxon>
        <taxon>Marasmiineae</taxon>
        <taxon>Marasmiaceae</taxon>
        <taxon>Tetrapyrgos</taxon>
    </lineage>
</organism>
<dbReference type="PROSITE" id="PS50004">
    <property type="entry name" value="C2"/>
    <property type="match status" value="1"/>
</dbReference>
<dbReference type="EMBL" id="JAACJM010000001">
    <property type="protein sequence ID" value="KAF5375031.1"/>
    <property type="molecule type" value="Genomic_DNA"/>
</dbReference>
<evidence type="ECO:0008006" key="7">
    <source>
        <dbReference type="Google" id="ProtNLM"/>
    </source>
</evidence>
<dbReference type="InterPro" id="IPR008936">
    <property type="entry name" value="Rho_GTPase_activation_prot"/>
</dbReference>
<accession>A0A8H5H136</accession>
<reference evidence="5 6" key="1">
    <citation type="journal article" date="2020" name="ISME J.">
        <title>Uncovering the hidden diversity of litter-decomposition mechanisms in mushroom-forming fungi.</title>
        <authorList>
            <person name="Floudas D."/>
            <person name="Bentzer J."/>
            <person name="Ahren D."/>
            <person name="Johansson T."/>
            <person name="Persson P."/>
            <person name="Tunlid A."/>
        </authorList>
    </citation>
    <scope>NUCLEOTIDE SEQUENCE [LARGE SCALE GENOMIC DNA]</scope>
    <source>
        <strain evidence="5 6">CBS 291.85</strain>
    </source>
</reference>
<dbReference type="GO" id="GO:0005096">
    <property type="term" value="F:GTPase activator activity"/>
    <property type="evidence" value="ECO:0007669"/>
    <property type="project" value="UniProtKB-KW"/>
</dbReference>
<dbReference type="OrthoDB" id="775356at2759"/>
<evidence type="ECO:0000259" key="4">
    <source>
        <dbReference type="PROSITE" id="PS50018"/>
    </source>
</evidence>
<dbReference type="SMART" id="SM00323">
    <property type="entry name" value="RasGAP"/>
    <property type="match status" value="1"/>
</dbReference>
<dbReference type="SUPFAM" id="SSF49562">
    <property type="entry name" value="C2 domain (Calcium/lipid-binding domain, CaLB)"/>
    <property type="match status" value="1"/>
</dbReference>
<dbReference type="InterPro" id="IPR000008">
    <property type="entry name" value="C2_dom"/>
</dbReference>
<dbReference type="PANTHER" id="PTHR10194">
    <property type="entry name" value="RAS GTPASE-ACTIVATING PROTEINS"/>
    <property type="match status" value="1"/>
</dbReference>
<keyword evidence="1" id="KW-0343">GTPase activation</keyword>
<comment type="caution">
    <text evidence="5">The sequence shown here is derived from an EMBL/GenBank/DDBJ whole genome shotgun (WGS) entry which is preliminary data.</text>
</comment>
<feature type="compositionally biased region" description="Basic residues" evidence="2">
    <location>
        <begin position="815"/>
        <end position="824"/>
    </location>
</feature>
<feature type="region of interest" description="Disordered" evidence="2">
    <location>
        <begin position="726"/>
        <end position="824"/>
    </location>
</feature>
<sequence length="824" mass="93010">MSDAWERSGIETEVVEDGREFLGPAELFVTNTAGAALRKPPNPRKKPDKRDAAKQLNLADDKKIKEQFSWLTSGKGPAGGHWRPATCKLSEEGERCLLNIYVDESILYQTIYIHLLNHTDIRHADTSLFLRKNCLSIYCATGKRWAPANTFEPVYLHFASLDACNAWMVLLRSYALPEIYGRWFFPDDGGSYRMWRQVELTIMQGRNLGNAKPLDSRDSLSEGSDTSEPDPVDIDVFCDIKLNKTLCGRTTTKKGIGSPDWHEAFTFSELPPFENLEVVVLREKKLFRPPLGLVRIPLSNFRRGEAVEGWFPVLHSSPGSIASDLQMGEIRLKIRVDEDYPSIQVLCQINEGMLLTFRTKNFLDWMSDFESKLKLKSIGTPLMVLAVANDRLIDQVQEIARREVDGSVASRQTLFRGNTILTKVIEQCMSFYGKTFLEASIGSVLRRLCNEKVAIEVDPMRSRKSTKDVERNVELLIHWCQEFWNQIYSVRDECPFEMRQIFGAVRELVEKRFANSAPTLDHNKDLPWQSVSAFCFLRFIVPAILHPHLFGLTPGLPSLPVQRSLTLIAKVIQSMANLNANVQKEEFMRGVKDFLQDSRPAMIDYLVVVSKPSKDLRYAKVPDRPRTNVANIVREREAEMPVLYQESIPVLPHMLDISRHLAVITSAVIRSSRAYRETKTGQTIDKSLEEFCVRCFDVEEQALQRVSQLAAQLSASHRRPFASVDWTSHSPASALGSSPSESDPPKSPRPSTAPSDGDPNKRRMLLHQSSASSSSPDPAGQTNRLVHIRSPSDDSISSADPLKGDVGNEDDAKAKKGLLRLWRR</sequence>
<dbReference type="Pfam" id="PF00168">
    <property type="entry name" value="C2"/>
    <property type="match status" value="1"/>
</dbReference>